<keyword evidence="1" id="KW-0732">Signal</keyword>
<dbReference type="GO" id="GO:0006508">
    <property type="term" value="P:proteolysis"/>
    <property type="evidence" value="ECO:0007669"/>
    <property type="project" value="InterPro"/>
</dbReference>
<dbReference type="AlphaFoldDB" id="X0Y5U8"/>
<sequence length="227" mass="25779">MNGSYVSEGRWDGKNAYRIEAELGAGILREGENTLELESLSDTGAAYSMVMVDRFRIRYPRATTVLEHALHVIELTESSPRWVESRAGFEARGSYVAVNEDELRRPERRSVAPSRLTKEHRADYVVIGPEALVETAKPLIEHRRRQGLRTVTASTEAIASEFGHGELTPEAIREFIGYAYHEWRAPRLRYVLLLGDATYDFKNYLGTDVTNQVPPFIVRTSYLWTAS</sequence>
<evidence type="ECO:0000313" key="3">
    <source>
        <dbReference type="EMBL" id="GAG51140.1"/>
    </source>
</evidence>
<organism evidence="3">
    <name type="scientific">marine sediment metagenome</name>
    <dbReference type="NCBI Taxonomy" id="412755"/>
    <lineage>
        <taxon>unclassified sequences</taxon>
        <taxon>metagenomes</taxon>
        <taxon>ecological metagenomes</taxon>
    </lineage>
</organism>
<feature type="domain" description="Gingipain" evidence="2">
    <location>
        <begin position="124"/>
        <end position="220"/>
    </location>
</feature>
<comment type="caution">
    <text evidence="3">The sequence shown here is derived from an EMBL/GenBank/DDBJ whole genome shotgun (WGS) entry which is preliminary data.</text>
</comment>
<dbReference type="Pfam" id="PF01364">
    <property type="entry name" value="Peptidase_C25"/>
    <property type="match status" value="1"/>
</dbReference>
<reference evidence="3" key="1">
    <citation type="journal article" date="2014" name="Front. Microbiol.">
        <title>High frequency of phylogenetically diverse reductive dehalogenase-homologous genes in deep subseafloor sedimentary metagenomes.</title>
        <authorList>
            <person name="Kawai M."/>
            <person name="Futagami T."/>
            <person name="Toyoda A."/>
            <person name="Takaki Y."/>
            <person name="Nishi S."/>
            <person name="Hori S."/>
            <person name="Arai W."/>
            <person name="Tsubouchi T."/>
            <person name="Morono Y."/>
            <person name="Uchiyama I."/>
            <person name="Ito T."/>
            <person name="Fujiyama A."/>
            <person name="Inagaki F."/>
            <person name="Takami H."/>
        </authorList>
    </citation>
    <scope>NUCLEOTIDE SEQUENCE</scope>
    <source>
        <strain evidence="3">Expedition CK06-06</strain>
    </source>
</reference>
<name>X0Y5U8_9ZZZZ</name>
<dbReference type="Gene3D" id="3.40.50.10390">
    <property type="entry name" value="Gingipain r, domain 1"/>
    <property type="match status" value="1"/>
</dbReference>
<dbReference type="GO" id="GO:0008234">
    <property type="term" value="F:cysteine-type peptidase activity"/>
    <property type="evidence" value="ECO:0007669"/>
    <property type="project" value="InterPro"/>
</dbReference>
<dbReference type="InterPro" id="IPR001769">
    <property type="entry name" value="Gingipain"/>
</dbReference>
<dbReference type="SUPFAM" id="SSF52129">
    <property type="entry name" value="Caspase-like"/>
    <property type="match status" value="1"/>
</dbReference>
<evidence type="ECO:0000256" key="1">
    <source>
        <dbReference type="ARBA" id="ARBA00022729"/>
    </source>
</evidence>
<evidence type="ECO:0000259" key="2">
    <source>
        <dbReference type="Pfam" id="PF01364"/>
    </source>
</evidence>
<protein>
    <recommendedName>
        <fullName evidence="2">Gingipain domain-containing protein</fullName>
    </recommendedName>
</protein>
<dbReference type="InterPro" id="IPR029031">
    <property type="entry name" value="Gingipain_N_sf"/>
</dbReference>
<proteinExistence type="predicted"/>
<dbReference type="EMBL" id="BARS01053387">
    <property type="protein sequence ID" value="GAG51140.1"/>
    <property type="molecule type" value="Genomic_DNA"/>
</dbReference>
<gene>
    <name evidence="3" type="ORF">S01H1_79224</name>
</gene>
<feature type="non-terminal residue" evidence="3">
    <location>
        <position position="227"/>
    </location>
</feature>
<dbReference type="InterPro" id="IPR029030">
    <property type="entry name" value="Caspase-like_dom_sf"/>
</dbReference>
<accession>X0Y5U8</accession>